<keyword evidence="4" id="KW-1185">Reference proteome</keyword>
<dbReference type="NCBIfam" id="TIGR01641">
    <property type="entry name" value="phageSPP1_gp7"/>
    <property type="match status" value="1"/>
</dbReference>
<dbReference type="InterPro" id="IPR006528">
    <property type="entry name" value="Phage_head_morphogenesis_dom"/>
</dbReference>
<reference evidence="4" key="1">
    <citation type="submission" date="2019-11" db="EMBL/GenBank/DDBJ databases">
        <authorList>
            <person name="Ren C."/>
            <person name="Wang H."/>
            <person name="Xu Y."/>
        </authorList>
    </citation>
    <scope>NUCLEOTIDE SEQUENCE [LARGE SCALE GENOMIC DNA]</scope>
    <source>
        <strain evidence="4">JNU-WLY1368</strain>
    </source>
</reference>
<accession>A0ABX6PTJ9</accession>
<protein>
    <recommendedName>
        <fullName evidence="2">Phage head morphogenesis domain-containing protein</fullName>
    </recommendedName>
</protein>
<evidence type="ECO:0000256" key="1">
    <source>
        <dbReference type="SAM" id="MobiDB-lite"/>
    </source>
</evidence>
<feature type="domain" description="Phage head morphogenesis" evidence="2">
    <location>
        <begin position="233"/>
        <end position="333"/>
    </location>
</feature>
<evidence type="ECO:0000313" key="3">
    <source>
        <dbReference type="EMBL" id="QKO29551.1"/>
    </source>
</evidence>
<organism evidence="3 4">
    <name type="scientific">Caproicibacterium lactatifermentans</name>
    <dbReference type="NCBI Taxonomy" id="2666138"/>
    <lineage>
        <taxon>Bacteria</taxon>
        <taxon>Bacillati</taxon>
        <taxon>Bacillota</taxon>
        <taxon>Clostridia</taxon>
        <taxon>Eubacteriales</taxon>
        <taxon>Oscillospiraceae</taxon>
        <taxon>Caproicibacterium</taxon>
    </lineage>
</organism>
<evidence type="ECO:0000313" key="4">
    <source>
        <dbReference type="Proteomes" id="UP000509623"/>
    </source>
</evidence>
<dbReference type="Proteomes" id="UP000509623">
    <property type="component" value="Chromosome"/>
</dbReference>
<proteinExistence type="predicted"/>
<gene>
    <name evidence="3" type="ORF">GKP14_00010</name>
</gene>
<dbReference type="RefSeq" id="WP_086035860.1">
    <property type="nucleotide sequence ID" value="NZ_CP046161.1"/>
</dbReference>
<name>A0ABX6PTJ9_9FIRM</name>
<evidence type="ECO:0000259" key="2">
    <source>
        <dbReference type="Pfam" id="PF04233"/>
    </source>
</evidence>
<sequence>MPINTLATATLFQQQLDQQMIQEATSGWMESNAGQVKYSGGKEIKIPKLNMNGLANYDRDNGYVQGAVTLEYETETMTQDRGRKFQLDSMDVDETSFIASAANVVTQFQRLQIIPEVDAYRYSKLAALAKLNAPAYGYRISRLQAARRAIEAELDKLAAQEEKAGSRQLVKAYDDSYYKTMYDALPELPGTPVVPLSQEVVQQAIQNPWKGENYSSRVWKNRDVLASEGGKMIDAGVTAGKSIQQMTAELSDLMDVGSYVAARLIRTEVNRMHNDAALESYKAMGVKEYTYLATLDARTCAVCGALDLKVFKVAEAKTGVNFPPMHPNDRCTIAPVIPGTEPDGERTARNPETGKNYTVPADMTYEKWRKDISEKYGADSLETAQKKYWNRKADTAQLKNLRKALGKDAPKDLAELQQWKYNEPEKWNRAKAFYKYRLENPDADRKAFDMASELKGLGIKGNIHIPVKAIDITKLGFDNGHINREREHNVTDEEAKEFIKQARISITRWQGQYENYYSEIGAAYVNVQGNYIRTAYSAEQFKGEPKKICEVIKKYAEGNVPHSKPGN</sequence>
<dbReference type="EMBL" id="CP046161">
    <property type="protein sequence ID" value="QKO29551.1"/>
    <property type="molecule type" value="Genomic_DNA"/>
</dbReference>
<dbReference type="Pfam" id="PF04233">
    <property type="entry name" value="Phage_Mu_F"/>
    <property type="match status" value="1"/>
</dbReference>
<feature type="region of interest" description="Disordered" evidence="1">
    <location>
        <begin position="335"/>
        <end position="358"/>
    </location>
</feature>